<comment type="caution">
    <text evidence="1">The sequence shown here is derived from an EMBL/GenBank/DDBJ whole genome shotgun (WGS) entry which is preliminary data.</text>
</comment>
<evidence type="ECO:0000313" key="1">
    <source>
        <dbReference type="EMBL" id="TWU70353.1"/>
    </source>
</evidence>
<accession>A0A5C6G302</accession>
<sequence length="121" mass="14047">MLTNVSSKSSRIKLNDNSSDQQLLRDMLTPLESIDIETLLPTETEAWCNQRLKEIGFKARLDLEDDFKRPYVDAFIQLRDLIEQHQKTGYLPILQLTPVSTGGAMEYERLLQRNYLADPEF</sequence>
<evidence type="ECO:0000313" key="2">
    <source>
        <dbReference type="Proteomes" id="UP000317257"/>
    </source>
</evidence>
<name>A0A5C6G302_METRR</name>
<protein>
    <submittedName>
        <fullName evidence="1">Uncharacterized protein</fullName>
    </submittedName>
</protein>
<proteinExistence type="predicted"/>
<gene>
    <name evidence="1" type="ORF">ED733_000102</name>
</gene>
<dbReference type="Proteomes" id="UP000317257">
    <property type="component" value="Unassembled WGS sequence"/>
</dbReference>
<organism evidence="1 2">
    <name type="scientific">Metarhizium rileyi (strain RCEF 4871)</name>
    <name type="common">Nomuraea rileyi</name>
    <dbReference type="NCBI Taxonomy" id="1649241"/>
    <lineage>
        <taxon>Eukaryota</taxon>
        <taxon>Fungi</taxon>
        <taxon>Dikarya</taxon>
        <taxon>Ascomycota</taxon>
        <taxon>Pezizomycotina</taxon>
        <taxon>Sordariomycetes</taxon>
        <taxon>Hypocreomycetidae</taxon>
        <taxon>Hypocreales</taxon>
        <taxon>Clavicipitaceae</taxon>
        <taxon>Metarhizium</taxon>
    </lineage>
</organism>
<dbReference type="AlphaFoldDB" id="A0A5C6G302"/>
<reference evidence="2" key="1">
    <citation type="submission" date="2018-12" db="EMBL/GenBank/DDBJ databases">
        <title>The complete genome of Metarhizium rileyi, a key fungal pathogen of Lepidoptera.</title>
        <authorList>
            <person name="Binneck E."/>
            <person name="Lastra C.C.L."/>
            <person name="Sosa-Gomez D.R."/>
        </authorList>
    </citation>
    <scope>NUCLEOTIDE SEQUENCE [LARGE SCALE GENOMIC DNA]</scope>
    <source>
        <strain evidence="2">Cep018-CH2</strain>
    </source>
</reference>
<dbReference type="EMBL" id="SBHS01000159">
    <property type="protein sequence ID" value="TWU70353.1"/>
    <property type="molecule type" value="Genomic_DNA"/>
</dbReference>